<dbReference type="GO" id="GO:0008934">
    <property type="term" value="F:inositol monophosphate 1-phosphatase activity"/>
    <property type="evidence" value="ECO:0007669"/>
    <property type="project" value="TreeGrafter"/>
</dbReference>
<dbReference type="GO" id="GO:0006020">
    <property type="term" value="P:inositol metabolic process"/>
    <property type="evidence" value="ECO:0007669"/>
    <property type="project" value="TreeGrafter"/>
</dbReference>
<evidence type="ECO:0000313" key="2">
    <source>
        <dbReference type="EMBL" id="RJL23180.1"/>
    </source>
</evidence>
<dbReference type="GO" id="GO:0007165">
    <property type="term" value="P:signal transduction"/>
    <property type="evidence" value="ECO:0007669"/>
    <property type="project" value="TreeGrafter"/>
</dbReference>
<evidence type="ECO:0000256" key="1">
    <source>
        <dbReference type="PIRSR" id="PIRSR600760-2"/>
    </source>
</evidence>
<dbReference type="Gene3D" id="3.30.540.10">
    <property type="entry name" value="Fructose-1,6-Bisphosphatase, subunit A, domain 1"/>
    <property type="match status" value="1"/>
</dbReference>
<dbReference type="PANTHER" id="PTHR20854">
    <property type="entry name" value="INOSITOL MONOPHOSPHATASE"/>
    <property type="match status" value="1"/>
</dbReference>
<evidence type="ECO:0008006" key="4">
    <source>
        <dbReference type="Google" id="ProtNLM"/>
    </source>
</evidence>
<sequence>MKQHLYGIAHAVREAVWGAGIERTFRAGRSVGGDPQYPVDRVAEEAVSAYIREHGLRVALYSEDEGLIEFGPRPETLLVVDPIDGTRPAAAGLPLSCVSIVAAPMSESAVIADVRHALLLELGTGHSLYVGPDGVLQARGYDHRVPALSGVTSVETMFWTMEFNGHPARRMTAALGDLIDASASTGGLFTVNSACFSISRIVTGQLDAYVDIGNRILRDHPATEADFRRVGGGNILHLFPYDIAAAVKIAEAAGVIITDAYGRSLTSTRLTDLSPLNQRSCVAAATPELHRAIMAGIDWDAAGVTSPR</sequence>
<evidence type="ECO:0000313" key="3">
    <source>
        <dbReference type="Proteomes" id="UP000265768"/>
    </source>
</evidence>
<keyword evidence="3" id="KW-1185">Reference proteome</keyword>
<feature type="binding site" evidence="1">
    <location>
        <position position="84"/>
    </location>
    <ligand>
        <name>Mg(2+)</name>
        <dbReference type="ChEBI" id="CHEBI:18420"/>
        <label>1</label>
        <note>catalytic</note>
    </ligand>
</feature>
<feature type="binding site" evidence="1">
    <location>
        <position position="63"/>
    </location>
    <ligand>
        <name>Mg(2+)</name>
        <dbReference type="ChEBI" id="CHEBI:18420"/>
        <label>1</label>
        <note>catalytic</note>
    </ligand>
</feature>
<dbReference type="OrthoDB" id="2896856at2"/>
<accession>A0A3A4AAV3</accession>
<dbReference type="Proteomes" id="UP000265768">
    <property type="component" value="Unassembled WGS sequence"/>
</dbReference>
<comment type="caution">
    <text evidence="2">The sequence shown here is derived from an EMBL/GenBank/DDBJ whole genome shotgun (WGS) entry which is preliminary data.</text>
</comment>
<feature type="binding site" evidence="1">
    <location>
        <position position="83"/>
    </location>
    <ligand>
        <name>Mg(2+)</name>
        <dbReference type="ChEBI" id="CHEBI:18420"/>
        <label>1</label>
        <note>catalytic</note>
    </ligand>
</feature>
<dbReference type="PANTHER" id="PTHR20854:SF4">
    <property type="entry name" value="INOSITOL-1-MONOPHOSPHATASE-RELATED"/>
    <property type="match status" value="1"/>
</dbReference>
<comment type="cofactor">
    <cofactor evidence="1">
        <name>Mg(2+)</name>
        <dbReference type="ChEBI" id="CHEBI:18420"/>
    </cofactor>
</comment>
<keyword evidence="1" id="KW-0479">Metal-binding</keyword>
<dbReference type="AlphaFoldDB" id="A0A3A4AAV3"/>
<dbReference type="PRINTS" id="PR00377">
    <property type="entry name" value="IMPHPHTASES"/>
</dbReference>
<dbReference type="SUPFAM" id="SSF56655">
    <property type="entry name" value="Carbohydrate phosphatase"/>
    <property type="match status" value="1"/>
</dbReference>
<dbReference type="EMBL" id="QZEY01000019">
    <property type="protein sequence ID" value="RJL23180.1"/>
    <property type="molecule type" value="Genomic_DNA"/>
</dbReference>
<dbReference type="Gene3D" id="3.40.190.80">
    <property type="match status" value="1"/>
</dbReference>
<feature type="binding site" evidence="1">
    <location>
        <position position="242"/>
    </location>
    <ligand>
        <name>Mg(2+)</name>
        <dbReference type="ChEBI" id="CHEBI:18420"/>
        <label>1</label>
        <note>catalytic</note>
    </ligand>
</feature>
<protein>
    <recommendedName>
        <fullName evidence="4">Myo-inositol-1(Or 4)-monophosphatase</fullName>
    </recommendedName>
</protein>
<dbReference type="InterPro" id="IPR000760">
    <property type="entry name" value="Inositol_monophosphatase-like"/>
</dbReference>
<dbReference type="Pfam" id="PF00459">
    <property type="entry name" value="Inositol_P"/>
    <property type="match status" value="1"/>
</dbReference>
<gene>
    <name evidence="2" type="ORF">D5H75_32895</name>
</gene>
<feature type="binding site" evidence="1">
    <location>
        <position position="81"/>
    </location>
    <ligand>
        <name>Mg(2+)</name>
        <dbReference type="ChEBI" id="CHEBI:18420"/>
        <label>1</label>
        <note>catalytic</note>
    </ligand>
</feature>
<proteinExistence type="predicted"/>
<organism evidence="2 3">
    <name type="scientific">Bailinhaonella thermotolerans</name>
    <dbReference type="NCBI Taxonomy" id="1070861"/>
    <lineage>
        <taxon>Bacteria</taxon>
        <taxon>Bacillati</taxon>
        <taxon>Actinomycetota</taxon>
        <taxon>Actinomycetes</taxon>
        <taxon>Streptosporangiales</taxon>
        <taxon>Streptosporangiaceae</taxon>
        <taxon>Bailinhaonella</taxon>
    </lineage>
</organism>
<name>A0A3A4AAV3_9ACTN</name>
<reference evidence="2 3" key="1">
    <citation type="submission" date="2018-09" db="EMBL/GenBank/DDBJ databases">
        <title>YIM 75507 draft genome.</title>
        <authorList>
            <person name="Tang S."/>
            <person name="Feng Y."/>
        </authorList>
    </citation>
    <scope>NUCLEOTIDE SEQUENCE [LARGE SCALE GENOMIC DNA]</scope>
    <source>
        <strain evidence="2 3">YIM 75507</strain>
    </source>
</reference>
<dbReference type="RefSeq" id="WP_119930492.1">
    <property type="nucleotide sequence ID" value="NZ_QZEY01000019.1"/>
</dbReference>
<dbReference type="GO" id="GO:0046872">
    <property type="term" value="F:metal ion binding"/>
    <property type="evidence" value="ECO:0007669"/>
    <property type="project" value="UniProtKB-KW"/>
</dbReference>
<keyword evidence="1" id="KW-0460">Magnesium</keyword>